<reference evidence="4 5" key="1">
    <citation type="submission" date="2017-06" db="EMBL/GenBank/DDBJ databases">
        <authorList>
            <person name="Kim H.J."/>
            <person name="Triplett B.A."/>
        </authorList>
    </citation>
    <scope>NUCLEOTIDE SEQUENCE [LARGE SCALE GENOMIC DNA]</scope>
    <source>
        <strain evidence="4">FRACA_ARgP5</strain>
    </source>
</reference>
<evidence type="ECO:0000313" key="5">
    <source>
        <dbReference type="Proteomes" id="UP000234331"/>
    </source>
</evidence>
<dbReference type="InterPro" id="IPR016032">
    <property type="entry name" value="Sig_transdc_resp-reg_C-effctor"/>
</dbReference>
<protein>
    <submittedName>
        <fullName evidence="4">Transcriptional activator domain protein</fullName>
    </submittedName>
</protein>
<dbReference type="Pfam" id="PF13191">
    <property type="entry name" value="AAA_16"/>
    <property type="match status" value="1"/>
</dbReference>
<name>A0A2I2L1F0_9ACTN</name>
<dbReference type="InterPro" id="IPR011990">
    <property type="entry name" value="TPR-like_helical_dom_sf"/>
</dbReference>
<dbReference type="Pfam" id="PF03704">
    <property type="entry name" value="BTAD"/>
    <property type="match status" value="1"/>
</dbReference>
<dbReference type="SMART" id="SM01043">
    <property type="entry name" value="BTAD"/>
    <property type="match status" value="1"/>
</dbReference>
<dbReference type="SUPFAM" id="SSF48452">
    <property type="entry name" value="TPR-like"/>
    <property type="match status" value="1"/>
</dbReference>
<evidence type="ECO:0000313" key="4">
    <source>
        <dbReference type="EMBL" id="SNQ51756.1"/>
    </source>
</evidence>
<dbReference type="SUPFAM" id="SSF46894">
    <property type="entry name" value="C-terminal effector domain of the bipartite response regulators"/>
    <property type="match status" value="1"/>
</dbReference>
<dbReference type="Proteomes" id="UP000234331">
    <property type="component" value="Unassembled WGS sequence"/>
</dbReference>
<gene>
    <name evidence="4" type="ORF">FRACA_80056</name>
</gene>
<dbReference type="Gene3D" id="1.25.40.10">
    <property type="entry name" value="Tetratricopeptide repeat domain"/>
    <property type="match status" value="2"/>
</dbReference>
<organism evidence="4 5">
    <name type="scientific">Frankia canadensis</name>
    <dbReference type="NCBI Taxonomy" id="1836972"/>
    <lineage>
        <taxon>Bacteria</taxon>
        <taxon>Bacillati</taxon>
        <taxon>Actinomycetota</taxon>
        <taxon>Actinomycetes</taxon>
        <taxon>Frankiales</taxon>
        <taxon>Frankiaceae</taxon>
        <taxon>Frankia</taxon>
    </lineage>
</organism>
<dbReference type="GO" id="GO:0006355">
    <property type="term" value="P:regulation of DNA-templated transcription"/>
    <property type="evidence" value="ECO:0007669"/>
    <property type="project" value="InterPro"/>
</dbReference>
<dbReference type="InterPro" id="IPR027417">
    <property type="entry name" value="P-loop_NTPase"/>
</dbReference>
<evidence type="ECO:0000256" key="1">
    <source>
        <dbReference type="SAM" id="MobiDB-lite"/>
    </source>
</evidence>
<dbReference type="GO" id="GO:0003677">
    <property type="term" value="F:DNA binding"/>
    <property type="evidence" value="ECO:0007669"/>
    <property type="project" value="InterPro"/>
</dbReference>
<keyword evidence="5" id="KW-1185">Reference proteome</keyword>
<dbReference type="SUPFAM" id="SSF52540">
    <property type="entry name" value="P-loop containing nucleoside triphosphate hydrolases"/>
    <property type="match status" value="1"/>
</dbReference>
<sequence>MTHALEVRLFGTPRIRLDGEPVVLASSRALSLLACLVLRAGRPQRRDQLAFLLWPDSTEKQARTNLRHVLHTLRAAIPDMDRFLHATPQALSWHESWCDVARFREALDAARRPGADVVGQLRTALDLYPGELLHGWYDEWVLPERAQLHRLALAAVGELVPLLEAREEHDAALRYAGRAVELDPLDEQAYQALMRQWDARGDRTRAMRVYHECVTTLRDELNVEPSAATRAAYEALLPRDHDEAPALRPSDFVGRSAQRRTLTERWQDSRRGRAQLVLVTGEPGVGKSRLVEELRLWAAHRGASTAAARSYAVEGTLAYAPLVTWLRAPGIARGRGRLDRRYLDALARLLPESPRDPAPARPGSAPAVPPAGTARSDESAAEEPASRVRLFEAAARALLAGSEPVLLVADDLHAADAYTLQFLHYLLRTEPGAPLLVVATARLADAEADDQLRRLLTGLRALERYTEIELARLDRTETGVLAERLAGHRMLTSQLDRLYAETAGNPLFVIETLRSGWPSHGEPNALTPRVHAVLEARLGQVSAGARALLGLAATVGASVDVDVLARLYPGDEDGFTRDLDELWRRQLLLASGADRYDFSHDKLREVAYQALSPARRRHHHRLVARALQDADADPDRLDALAGQIAAHLVEAGARSEAVGWYERAAASAQRVHADAEAVRLLAQALAMLRRAPDSRGRQESELALLTAMLGPLAAAHGYASDRLGAVLDAALELARRLGVPPGAPVLRAQGMAVLSRGDAEAAREVGGQLRALGGADDVLAVEGAFVQGVTAYWRGDLATARTHLEAALARYRPENRSAHLRLFAQDPQPLCVARLAHVHAFLGDPAEAVRLQSESLALAHAVRHPFTLGAVLLFAGLLDLELAALPALRRHAAQLEVLRRQVENTPVQLVSDALCGFLEVADGRTTAGLARVDAALADPGRHAAPGLPAILLRVRLAACERTADRDGSAETARRLLAEPVRVWDARARAVLGEQR</sequence>
<feature type="domain" description="AAA+ ATPase" evidence="2">
    <location>
        <begin position="273"/>
        <end position="466"/>
    </location>
</feature>
<dbReference type="InterPro" id="IPR003593">
    <property type="entry name" value="AAA+_ATPase"/>
</dbReference>
<dbReference type="OrthoDB" id="3203171at2"/>
<accession>A0A2I2L1F0</accession>
<dbReference type="InterPro" id="IPR051677">
    <property type="entry name" value="AfsR-DnrI-RedD_regulator"/>
</dbReference>
<proteinExistence type="predicted"/>
<dbReference type="SMART" id="SM00382">
    <property type="entry name" value="AAA"/>
    <property type="match status" value="1"/>
</dbReference>
<dbReference type="InterPro" id="IPR005158">
    <property type="entry name" value="BTAD"/>
</dbReference>
<dbReference type="Gene3D" id="1.10.10.10">
    <property type="entry name" value="Winged helix-like DNA-binding domain superfamily/Winged helix DNA-binding domain"/>
    <property type="match status" value="1"/>
</dbReference>
<feature type="domain" description="Bacterial transcriptional activator" evidence="3">
    <location>
        <begin position="98"/>
        <end position="237"/>
    </location>
</feature>
<dbReference type="PANTHER" id="PTHR35807">
    <property type="entry name" value="TRANSCRIPTIONAL REGULATOR REDD-RELATED"/>
    <property type="match status" value="1"/>
</dbReference>
<evidence type="ECO:0000259" key="3">
    <source>
        <dbReference type="SMART" id="SM01043"/>
    </source>
</evidence>
<dbReference type="AlphaFoldDB" id="A0A2I2L1F0"/>
<dbReference type="RefSeq" id="WP_101835891.1">
    <property type="nucleotide sequence ID" value="NZ_FZMO01000547.1"/>
</dbReference>
<evidence type="ECO:0000259" key="2">
    <source>
        <dbReference type="SMART" id="SM00382"/>
    </source>
</evidence>
<dbReference type="InterPro" id="IPR036388">
    <property type="entry name" value="WH-like_DNA-bd_sf"/>
</dbReference>
<feature type="region of interest" description="Disordered" evidence="1">
    <location>
        <begin position="353"/>
        <end position="383"/>
    </location>
</feature>
<dbReference type="InterPro" id="IPR041664">
    <property type="entry name" value="AAA_16"/>
</dbReference>
<dbReference type="EMBL" id="FZMO01000547">
    <property type="protein sequence ID" value="SNQ51756.1"/>
    <property type="molecule type" value="Genomic_DNA"/>
</dbReference>